<evidence type="ECO:0000313" key="2">
    <source>
        <dbReference type="EMBL" id="ALI98906.1"/>
    </source>
</evidence>
<dbReference type="AlphaFoldDB" id="A0A0P0CBA9"/>
<accession>A0A0P0CBA9</accession>
<name>A0A0P0CBA9_9BACT</name>
<dbReference type="Proteomes" id="UP000061382">
    <property type="component" value="Chromosome"/>
</dbReference>
<evidence type="ECO:0000313" key="3">
    <source>
        <dbReference type="Proteomes" id="UP000061382"/>
    </source>
</evidence>
<dbReference type="EMBL" id="CP012643">
    <property type="protein sequence ID" value="ALI98906.1"/>
    <property type="molecule type" value="Genomic_DNA"/>
</dbReference>
<dbReference type="PATRIC" id="fig|512763.3.peg.1725"/>
<gene>
    <name evidence="2" type="ORF">DC20_07845</name>
</gene>
<evidence type="ECO:0000256" key="1">
    <source>
        <dbReference type="SAM" id="Coils"/>
    </source>
</evidence>
<dbReference type="OrthoDB" id="839492at2"/>
<dbReference type="RefSeq" id="WP_062543319.1">
    <property type="nucleotide sequence ID" value="NZ_CP012643.1"/>
</dbReference>
<feature type="coiled-coil region" evidence="1">
    <location>
        <begin position="93"/>
        <end position="120"/>
    </location>
</feature>
<reference evidence="2 3" key="1">
    <citation type="submission" date="2015-08" db="EMBL/GenBank/DDBJ databases">
        <title>Complete genome sequence of Rufibacter tibetensis strain 1351t, a radiation-resistant bacterium from tibet plateau.</title>
        <authorList>
            <person name="Dai J."/>
        </authorList>
    </citation>
    <scope>NUCLEOTIDE SEQUENCE [LARGE SCALE GENOMIC DNA]</scope>
    <source>
        <strain evidence="2 3">1351</strain>
    </source>
</reference>
<keyword evidence="3" id="KW-1185">Reference proteome</keyword>
<protein>
    <submittedName>
        <fullName evidence="2">Uncharacterized protein</fullName>
    </submittedName>
</protein>
<dbReference type="KEGG" id="rti:DC20_07845"/>
<keyword evidence="1" id="KW-0175">Coiled coil</keyword>
<proteinExistence type="predicted"/>
<sequence>MAINLQQTSARLNFYMRIKELDVYQLSVLTKTPPDVVGCILQGEEYCMDDLVTLLKQLPDLNSRWVIYGEGNVFKCEEKEGEHNPPAGLKKDRSAYLAEMQALLHQLEEIEKQKQQQTNLDHLRSRIRDLTKHI</sequence>
<organism evidence="2 3">
    <name type="scientific">Rufibacter tibetensis</name>
    <dbReference type="NCBI Taxonomy" id="512763"/>
    <lineage>
        <taxon>Bacteria</taxon>
        <taxon>Pseudomonadati</taxon>
        <taxon>Bacteroidota</taxon>
        <taxon>Cytophagia</taxon>
        <taxon>Cytophagales</taxon>
        <taxon>Hymenobacteraceae</taxon>
        <taxon>Rufibacter</taxon>
    </lineage>
</organism>